<organism evidence="1 2">
    <name type="scientific">Rubroshorea leprosula</name>
    <dbReference type="NCBI Taxonomy" id="152421"/>
    <lineage>
        <taxon>Eukaryota</taxon>
        <taxon>Viridiplantae</taxon>
        <taxon>Streptophyta</taxon>
        <taxon>Embryophyta</taxon>
        <taxon>Tracheophyta</taxon>
        <taxon>Spermatophyta</taxon>
        <taxon>Magnoliopsida</taxon>
        <taxon>eudicotyledons</taxon>
        <taxon>Gunneridae</taxon>
        <taxon>Pentapetalae</taxon>
        <taxon>rosids</taxon>
        <taxon>malvids</taxon>
        <taxon>Malvales</taxon>
        <taxon>Dipterocarpaceae</taxon>
        <taxon>Rubroshorea</taxon>
    </lineage>
</organism>
<comment type="caution">
    <text evidence="1">The sequence shown here is derived from an EMBL/GenBank/DDBJ whole genome shotgun (WGS) entry which is preliminary data.</text>
</comment>
<name>A0AAV5MQJ6_9ROSI</name>
<proteinExistence type="predicted"/>
<gene>
    <name evidence="1" type="ORF">SLEP1_g58827</name>
</gene>
<sequence length="158" mass="16806">MHSTPPCAPNPLHLPVHQTCSTSLCTESALYPSSAPNHALYPSSTPNQPLPLPVHQTRSTSLCTKSASTPSAPNQLFLPSAPNQLPLPITGNHTSLCTEPMPLLCAPPLAIVSTLCIEPTPSLLCAQCRQSHPLHTAPRLQSYASRYSQQSMGQTPAK</sequence>
<dbReference type="EMBL" id="BPVZ01000640">
    <property type="protein sequence ID" value="GKV52236.1"/>
    <property type="molecule type" value="Genomic_DNA"/>
</dbReference>
<evidence type="ECO:0000313" key="1">
    <source>
        <dbReference type="EMBL" id="GKV52236.1"/>
    </source>
</evidence>
<accession>A0AAV5MQJ6</accession>
<protein>
    <submittedName>
        <fullName evidence="1">Uncharacterized protein</fullName>
    </submittedName>
</protein>
<reference evidence="1 2" key="1">
    <citation type="journal article" date="2021" name="Commun. Biol.">
        <title>The genome of Shorea leprosula (Dipterocarpaceae) highlights the ecological relevance of drought in aseasonal tropical rainforests.</title>
        <authorList>
            <person name="Ng K.K.S."/>
            <person name="Kobayashi M.J."/>
            <person name="Fawcett J.A."/>
            <person name="Hatakeyama M."/>
            <person name="Paape T."/>
            <person name="Ng C.H."/>
            <person name="Ang C.C."/>
            <person name="Tnah L.H."/>
            <person name="Lee C.T."/>
            <person name="Nishiyama T."/>
            <person name="Sese J."/>
            <person name="O'Brien M.J."/>
            <person name="Copetti D."/>
            <person name="Mohd Noor M.I."/>
            <person name="Ong R.C."/>
            <person name="Putra M."/>
            <person name="Sireger I.Z."/>
            <person name="Indrioko S."/>
            <person name="Kosugi Y."/>
            <person name="Izuno A."/>
            <person name="Isagi Y."/>
            <person name="Lee S.L."/>
            <person name="Shimizu K.K."/>
        </authorList>
    </citation>
    <scope>NUCLEOTIDE SEQUENCE [LARGE SCALE GENOMIC DNA]</scope>
    <source>
        <strain evidence="1">214</strain>
    </source>
</reference>
<keyword evidence="2" id="KW-1185">Reference proteome</keyword>
<evidence type="ECO:0000313" key="2">
    <source>
        <dbReference type="Proteomes" id="UP001054252"/>
    </source>
</evidence>
<dbReference type="AlphaFoldDB" id="A0AAV5MQJ6"/>
<dbReference type="Proteomes" id="UP001054252">
    <property type="component" value="Unassembled WGS sequence"/>
</dbReference>